<dbReference type="Proteomes" id="UP001056120">
    <property type="component" value="Linkage Group LG19"/>
</dbReference>
<gene>
    <name evidence="1" type="ORF">L1987_57665</name>
</gene>
<reference evidence="2" key="1">
    <citation type="journal article" date="2022" name="Mol. Ecol. Resour.">
        <title>The genomes of chicory, endive, great burdock and yacon provide insights into Asteraceae palaeo-polyploidization history and plant inulin production.</title>
        <authorList>
            <person name="Fan W."/>
            <person name="Wang S."/>
            <person name="Wang H."/>
            <person name="Wang A."/>
            <person name="Jiang F."/>
            <person name="Liu H."/>
            <person name="Zhao H."/>
            <person name="Xu D."/>
            <person name="Zhang Y."/>
        </authorList>
    </citation>
    <scope>NUCLEOTIDE SEQUENCE [LARGE SCALE GENOMIC DNA]</scope>
    <source>
        <strain evidence="2">cv. Yunnan</strain>
    </source>
</reference>
<keyword evidence="2" id="KW-1185">Reference proteome</keyword>
<name>A0ACB9DE91_9ASTR</name>
<protein>
    <submittedName>
        <fullName evidence="1">Uncharacterized protein</fullName>
    </submittedName>
</protein>
<comment type="caution">
    <text evidence="1">The sequence shown here is derived from an EMBL/GenBank/DDBJ whole genome shotgun (WGS) entry which is preliminary data.</text>
</comment>
<reference evidence="1 2" key="2">
    <citation type="journal article" date="2022" name="Mol. Ecol. Resour.">
        <title>The genomes of chicory, endive, great burdock and yacon provide insights into Asteraceae paleo-polyploidization history and plant inulin production.</title>
        <authorList>
            <person name="Fan W."/>
            <person name="Wang S."/>
            <person name="Wang H."/>
            <person name="Wang A."/>
            <person name="Jiang F."/>
            <person name="Liu H."/>
            <person name="Zhao H."/>
            <person name="Xu D."/>
            <person name="Zhang Y."/>
        </authorList>
    </citation>
    <scope>NUCLEOTIDE SEQUENCE [LARGE SCALE GENOMIC DNA]</scope>
    <source>
        <strain evidence="2">cv. Yunnan</strain>
        <tissue evidence="1">Leaves</tissue>
    </source>
</reference>
<dbReference type="EMBL" id="CM042036">
    <property type="protein sequence ID" value="KAI3744581.1"/>
    <property type="molecule type" value="Genomic_DNA"/>
</dbReference>
<sequence length="80" mass="9293">MVFSNSRRWWWKPTETSATARVPTEPKLYEIPPTRLLLFGSFIRKGSGENRYSGKDGWGPTRFIFPDLKPRDHDLVIING</sequence>
<proteinExistence type="predicted"/>
<evidence type="ECO:0000313" key="2">
    <source>
        <dbReference type="Proteomes" id="UP001056120"/>
    </source>
</evidence>
<accession>A0ACB9DE91</accession>
<evidence type="ECO:0000313" key="1">
    <source>
        <dbReference type="EMBL" id="KAI3744581.1"/>
    </source>
</evidence>
<organism evidence="1 2">
    <name type="scientific">Smallanthus sonchifolius</name>
    <dbReference type="NCBI Taxonomy" id="185202"/>
    <lineage>
        <taxon>Eukaryota</taxon>
        <taxon>Viridiplantae</taxon>
        <taxon>Streptophyta</taxon>
        <taxon>Embryophyta</taxon>
        <taxon>Tracheophyta</taxon>
        <taxon>Spermatophyta</taxon>
        <taxon>Magnoliopsida</taxon>
        <taxon>eudicotyledons</taxon>
        <taxon>Gunneridae</taxon>
        <taxon>Pentapetalae</taxon>
        <taxon>asterids</taxon>
        <taxon>campanulids</taxon>
        <taxon>Asterales</taxon>
        <taxon>Asteraceae</taxon>
        <taxon>Asteroideae</taxon>
        <taxon>Heliantheae alliance</taxon>
        <taxon>Millerieae</taxon>
        <taxon>Smallanthus</taxon>
    </lineage>
</organism>